<feature type="domain" description="GST N-terminal" evidence="6">
    <location>
        <begin position="22"/>
        <end position="113"/>
    </location>
</feature>
<dbReference type="InterPro" id="IPR004045">
    <property type="entry name" value="Glutathione_S-Trfase_N"/>
</dbReference>
<name>A0A835Y792_9CHLO</name>
<gene>
    <name evidence="8" type="ORF">HYH03_004504</name>
</gene>
<dbReference type="CDD" id="cd03192">
    <property type="entry name" value="GST_C_Sigma_like"/>
    <property type="match status" value="1"/>
</dbReference>
<dbReference type="EMBL" id="JAEHOE010000014">
    <property type="protein sequence ID" value="KAG2497343.1"/>
    <property type="molecule type" value="Genomic_DNA"/>
</dbReference>
<evidence type="ECO:0000313" key="8">
    <source>
        <dbReference type="EMBL" id="KAG2497343.1"/>
    </source>
</evidence>
<dbReference type="SFLD" id="SFLDS00019">
    <property type="entry name" value="Glutathione_Transferase_(cytos"/>
    <property type="match status" value="1"/>
</dbReference>
<evidence type="ECO:0000256" key="4">
    <source>
        <dbReference type="ARBA" id="ARBA00022679"/>
    </source>
</evidence>
<organism evidence="8 9">
    <name type="scientific">Edaphochlamys debaryana</name>
    <dbReference type="NCBI Taxonomy" id="47281"/>
    <lineage>
        <taxon>Eukaryota</taxon>
        <taxon>Viridiplantae</taxon>
        <taxon>Chlorophyta</taxon>
        <taxon>core chlorophytes</taxon>
        <taxon>Chlorophyceae</taxon>
        <taxon>CS clade</taxon>
        <taxon>Chlamydomonadales</taxon>
        <taxon>Chlamydomonadales incertae sedis</taxon>
        <taxon>Edaphochlamys</taxon>
    </lineage>
</organism>
<dbReference type="GO" id="GO:0006749">
    <property type="term" value="P:glutathione metabolic process"/>
    <property type="evidence" value="ECO:0007669"/>
    <property type="project" value="TreeGrafter"/>
</dbReference>
<dbReference type="InterPro" id="IPR010987">
    <property type="entry name" value="Glutathione-S-Trfase_C-like"/>
</dbReference>
<evidence type="ECO:0000256" key="3">
    <source>
        <dbReference type="ARBA" id="ARBA00012452"/>
    </source>
</evidence>
<protein>
    <recommendedName>
        <fullName evidence="3">glutathione transferase</fullName>
        <ecNumber evidence="3">2.5.1.18</ecNumber>
    </recommendedName>
</protein>
<dbReference type="GO" id="GO:0004364">
    <property type="term" value="F:glutathione transferase activity"/>
    <property type="evidence" value="ECO:0007669"/>
    <property type="project" value="UniProtKB-EC"/>
</dbReference>
<dbReference type="InterPro" id="IPR036249">
    <property type="entry name" value="Thioredoxin-like_sf"/>
</dbReference>
<dbReference type="PROSITE" id="PS50405">
    <property type="entry name" value="GST_CTER"/>
    <property type="match status" value="1"/>
</dbReference>
<sequence length="262" mass="28398">MVHTGDAPHVAEDGSFAASTPSLPVLQYYPVRGRAEPIRLVLSYVGRTWFETPAASIRQIEGVMHREFDGYPFRQLPRFIDEGHEGGPPHGEVDLVQSQAIMRHLGRRHGLYGSDLVEAGRIDMILDAVVELRAKIKTVVIDQRLDPGAVAAYAGSVMAPAEELKSSAMMGPGLASLEHILASALYSGAGWAVGPSASIADFALFNLTDLHLDHWSDLVRSRFPALAQHHGRVAALEGVAQYLASESRHPIAWGAEWAGEPK</sequence>
<evidence type="ECO:0000259" key="6">
    <source>
        <dbReference type="PROSITE" id="PS50404"/>
    </source>
</evidence>
<dbReference type="SUPFAM" id="SSF52833">
    <property type="entry name" value="Thioredoxin-like"/>
    <property type="match status" value="1"/>
</dbReference>
<proteinExistence type="inferred from homology"/>
<evidence type="ECO:0000256" key="5">
    <source>
        <dbReference type="ARBA" id="ARBA00047960"/>
    </source>
</evidence>
<reference evidence="8" key="1">
    <citation type="journal article" date="2020" name="bioRxiv">
        <title>Comparative genomics of Chlamydomonas.</title>
        <authorList>
            <person name="Craig R.J."/>
            <person name="Hasan A.R."/>
            <person name="Ness R.W."/>
            <person name="Keightley P.D."/>
        </authorList>
    </citation>
    <scope>NUCLEOTIDE SEQUENCE</scope>
    <source>
        <strain evidence="8">CCAP 11/70</strain>
    </source>
</reference>
<dbReference type="PANTHER" id="PTHR11571:SF222">
    <property type="entry name" value="GLUTATHIONE TRANSFERASE"/>
    <property type="match status" value="1"/>
</dbReference>
<dbReference type="EC" id="2.5.1.18" evidence="3"/>
<dbReference type="InterPro" id="IPR004046">
    <property type="entry name" value="GST_C"/>
</dbReference>
<comment type="function">
    <text evidence="1">Conjugation of reduced glutathione to a wide number of exogenous and endogenous hydrophobic electrophiles.</text>
</comment>
<dbReference type="InterPro" id="IPR040079">
    <property type="entry name" value="Glutathione_S-Trfase"/>
</dbReference>
<keyword evidence="9" id="KW-1185">Reference proteome</keyword>
<evidence type="ECO:0000313" key="9">
    <source>
        <dbReference type="Proteomes" id="UP000612055"/>
    </source>
</evidence>
<dbReference type="AlphaFoldDB" id="A0A835Y792"/>
<keyword evidence="4" id="KW-0808">Transferase</keyword>
<dbReference type="Proteomes" id="UP000612055">
    <property type="component" value="Unassembled WGS sequence"/>
</dbReference>
<dbReference type="SUPFAM" id="SSF47616">
    <property type="entry name" value="GST C-terminal domain-like"/>
    <property type="match status" value="1"/>
</dbReference>
<evidence type="ECO:0000259" key="7">
    <source>
        <dbReference type="PROSITE" id="PS50405"/>
    </source>
</evidence>
<accession>A0A835Y792</accession>
<dbReference type="InterPro" id="IPR050213">
    <property type="entry name" value="GST_superfamily"/>
</dbReference>
<evidence type="ECO:0000256" key="1">
    <source>
        <dbReference type="ARBA" id="ARBA00003701"/>
    </source>
</evidence>
<dbReference type="Pfam" id="PF14497">
    <property type="entry name" value="GST_C_3"/>
    <property type="match status" value="1"/>
</dbReference>
<feature type="domain" description="GST C-terminal" evidence="7">
    <location>
        <begin position="115"/>
        <end position="262"/>
    </location>
</feature>
<dbReference type="OrthoDB" id="4951845at2759"/>
<dbReference type="Gene3D" id="1.20.1050.130">
    <property type="match status" value="1"/>
</dbReference>
<dbReference type="PROSITE" id="PS50404">
    <property type="entry name" value="GST_NTER"/>
    <property type="match status" value="1"/>
</dbReference>
<comment type="caution">
    <text evidence="8">The sequence shown here is derived from an EMBL/GenBank/DDBJ whole genome shotgun (WGS) entry which is preliminary data.</text>
</comment>
<comment type="catalytic activity">
    <reaction evidence="5">
        <text>RX + glutathione = an S-substituted glutathione + a halide anion + H(+)</text>
        <dbReference type="Rhea" id="RHEA:16437"/>
        <dbReference type="ChEBI" id="CHEBI:15378"/>
        <dbReference type="ChEBI" id="CHEBI:16042"/>
        <dbReference type="ChEBI" id="CHEBI:17792"/>
        <dbReference type="ChEBI" id="CHEBI:57925"/>
        <dbReference type="ChEBI" id="CHEBI:90779"/>
        <dbReference type="EC" id="2.5.1.18"/>
    </reaction>
</comment>
<evidence type="ECO:0000256" key="2">
    <source>
        <dbReference type="ARBA" id="ARBA00005861"/>
    </source>
</evidence>
<comment type="similarity">
    <text evidence="2">Belongs to the GST superfamily. Mu family.</text>
</comment>
<dbReference type="InterPro" id="IPR036282">
    <property type="entry name" value="Glutathione-S-Trfase_C_sf"/>
</dbReference>
<dbReference type="PANTHER" id="PTHR11571">
    <property type="entry name" value="GLUTATHIONE S-TRANSFERASE"/>
    <property type="match status" value="1"/>
</dbReference>